<name>A0A2P2MX41_RHIMU</name>
<evidence type="ECO:0000313" key="1">
    <source>
        <dbReference type="EMBL" id="MBX34779.1"/>
    </source>
</evidence>
<dbReference type="AlphaFoldDB" id="A0A2P2MX41"/>
<accession>A0A2P2MX41</accession>
<reference evidence="1" key="1">
    <citation type="submission" date="2018-02" db="EMBL/GenBank/DDBJ databases">
        <title>Rhizophora mucronata_Transcriptome.</title>
        <authorList>
            <person name="Meera S.P."/>
            <person name="Sreeshan A."/>
            <person name="Augustine A."/>
        </authorList>
    </citation>
    <scope>NUCLEOTIDE SEQUENCE</scope>
    <source>
        <tissue evidence="1">Leaf</tissue>
    </source>
</reference>
<sequence>MVVVGKSTLPKILRQFIEILCELILARQDRFGCRQCKSLQHSSPLVNFLLVHKGEILACNIEC</sequence>
<organism evidence="1">
    <name type="scientific">Rhizophora mucronata</name>
    <name type="common">Asiatic mangrove</name>
    <dbReference type="NCBI Taxonomy" id="61149"/>
    <lineage>
        <taxon>Eukaryota</taxon>
        <taxon>Viridiplantae</taxon>
        <taxon>Streptophyta</taxon>
        <taxon>Embryophyta</taxon>
        <taxon>Tracheophyta</taxon>
        <taxon>Spermatophyta</taxon>
        <taxon>Magnoliopsida</taxon>
        <taxon>eudicotyledons</taxon>
        <taxon>Gunneridae</taxon>
        <taxon>Pentapetalae</taxon>
        <taxon>rosids</taxon>
        <taxon>fabids</taxon>
        <taxon>Malpighiales</taxon>
        <taxon>Rhizophoraceae</taxon>
        <taxon>Rhizophora</taxon>
    </lineage>
</organism>
<dbReference type="EMBL" id="GGEC01054295">
    <property type="protein sequence ID" value="MBX34779.1"/>
    <property type="molecule type" value="Transcribed_RNA"/>
</dbReference>
<protein>
    <submittedName>
        <fullName evidence="1">Uncharacterized protein</fullName>
    </submittedName>
</protein>
<proteinExistence type="predicted"/>